<name>A0A741Q0K9_SALMO</name>
<reference evidence="1" key="1">
    <citation type="journal article" date="2018" name="Genome Biol.">
        <title>SKESA: strategic k-mer extension for scrupulous assemblies.</title>
        <authorList>
            <person name="Souvorov A."/>
            <person name="Agarwala R."/>
            <person name="Lipman D.J."/>
        </authorList>
    </citation>
    <scope>NUCLEOTIDE SEQUENCE</scope>
    <source>
        <strain evidence="1">13-0136</strain>
    </source>
</reference>
<sequence>MNQHARSAYKAPADACSCTVVNWRRSPAQPVTLLIGSTNPSLRPAKP</sequence>
<dbReference type="AlphaFoldDB" id="A0A741Q0K9"/>
<evidence type="ECO:0000313" key="1">
    <source>
        <dbReference type="EMBL" id="HAF0924308.1"/>
    </source>
</evidence>
<accession>A0A741Q0K9</accession>
<protein>
    <submittedName>
        <fullName evidence="1">Uncharacterized protein</fullName>
    </submittedName>
</protein>
<proteinExistence type="predicted"/>
<organism evidence="1">
    <name type="scientific">Salmonella montevideo</name>
    <dbReference type="NCBI Taxonomy" id="115981"/>
    <lineage>
        <taxon>Bacteria</taxon>
        <taxon>Pseudomonadati</taxon>
        <taxon>Pseudomonadota</taxon>
        <taxon>Gammaproteobacteria</taxon>
        <taxon>Enterobacterales</taxon>
        <taxon>Enterobacteriaceae</taxon>
        <taxon>Salmonella</taxon>
    </lineage>
</organism>
<reference evidence="1" key="2">
    <citation type="submission" date="2018-07" db="EMBL/GenBank/DDBJ databases">
        <authorList>
            <consortium name="NCBI Pathogen Detection Project"/>
        </authorList>
    </citation>
    <scope>NUCLEOTIDE SEQUENCE</scope>
    <source>
        <strain evidence="1">13-0136</strain>
    </source>
</reference>
<gene>
    <name evidence="1" type="ORF">G9G43_004012</name>
</gene>
<comment type="caution">
    <text evidence="1">The sequence shown here is derived from an EMBL/GenBank/DDBJ whole genome shotgun (WGS) entry which is preliminary data.</text>
</comment>
<dbReference type="EMBL" id="DAAUAZ010000015">
    <property type="protein sequence ID" value="HAF0924308.1"/>
    <property type="molecule type" value="Genomic_DNA"/>
</dbReference>